<comment type="similarity">
    <text evidence="1">Belongs to the LysR transcriptional regulatory family.</text>
</comment>
<evidence type="ECO:0000256" key="3">
    <source>
        <dbReference type="ARBA" id="ARBA00023163"/>
    </source>
</evidence>
<gene>
    <name evidence="6" type="ORF">ACI2L5_42510</name>
</gene>
<keyword evidence="3" id="KW-0804">Transcription</keyword>
<dbReference type="RefSeq" id="WP_358705339.1">
    <property type="nucleotide sequence ID" value="NZ_JBFACG010000023.1"/>
</dbReference>
<protein>
    <submittedName>
        <fullName evidence="6">LysR family transcriptional regulator</fullName>
    </submittedName>
</protein>
<feature type="domain" description="HTH lysR-type" evidence="5">
    <location>
        <begin position="1"/>
        <end position="54"/>
    </location>
</feature>
<accession>A0ABW8M030</accession>
<dbReference type="InterPro" id="IPR036390">
    <property type="entry name" value="WH_DNA-bd_sf"/>
</dbReference>
<proteinExistence type="inferred from homology"/>
<feature type="region of interest" description="Disordered" evidence="4">
    <location>
        <begin position="54"/>
        <end position="77"/>
    </location>
</feature>
<dbReference type="SUPFAM" id="SSF46785">
    <property type="entry name" value="Winged helix' DNA-binding domain"/>
    <property type="match status" value="1"/>
</dbReference>
<evidence type="ECO:0000256" key="4">
    <source>
        <dbReference type="SAM" id="MobiDB-lite"/>
    </source>
</evidence>
<dbReference type="Gene3D" id="1.10.10.10">
    <property type="entry name" value="Winged helix-like DNA-binding domain superfamily/Winged helix DNA-binding domain"/>
    <property type="match status" value="1"/>
</dbReference>
<dbReference type="Proteomes" id="UP001620295">
    <property type="component" value="Unassembled WGS sequence"/>
</dbReference>
<dbReference type="PANTHER" id="PTHR30126">
    <property type="entry name" value="HTH-TYPE TRANSCRIPTIONAL REGULATOR"/>
    <property type="match status" value="1"/>
</dbReference>
<evidence type="ECO:0000256" key="1">
    <source>
        <dbReference type="ARBA" id="ARBA00009437"/>
    </source>
</evidence>
<keyword evidence="7" id="KW-1185">Reference proteome</keyword>
<sequence>MFASFVAVAQGGSISAGARRQGVTQAAMTRQIQRLEHDLGVRLLVRGTGPLRTTLTGARLHDRQSSRQRSASATPAR</sequence>
<keyword evidence="2" id="KW-0805">Transcription regulation</keyword>
<dbReference type="InterPro" id="IPR036388">
    <property type="entry name" value="WH-like_DNA-bd_sf"/>
</dbReference>
<evidence type="ECO:0000256" key="2">
    <source>
        <dbReference type="ARBA" id="ARBA00023015"/>
    </source>
</evidence>
<evidence type="ECO:0000313" key="7">
    <source>
        <dbReference type="Proteomes" id="UP001620295"/>
    </source>
</evidence>
<dbReference type="Pfam" id="PF00126">
    <property type="entry name" value="HTH_1"/>
    <property type="match status" value="1"/>
</dbReference>
<name>A0ABW8M030_9ACTN</name>
<dbReference type="InterPro" id="IPR000847">
    <property type="entry name" value="LysR_HTH_N"/>
</dbReference>
<feature type="compositionally biased region" description="Low complexity" evidence="4">
    <location>
        <begin position="67"/>
        <end position="77"/>
    </location>
</feature>
<dbReference type="PRINTS" id="PR00039">
    <property type="entry name" value="HTHLYSR"/>
</dbReference>
<dbReference type="PANTHER" id="PTHR30126:SF39">
    <property type="entry name" value="HTH-TYPE TRANSCRIPTIONAL REGULATOR CYSL"/>
    <property type="match status" value="1"/>
</dbReference>
<dbReference type="EMBL" id="JBJDQH010000018">
    <property type="protein sequence ID" value="MFK4271534.1"/>
    <property type="molecule type" value="Genomic_DNA"/>
</dbReference>
<reference evidence="6 7" key="1">
    <citation type="submission" date="2024-11" db="EMBL/GenBank/DDBJ databases">
        <title>The Natural Products Discovery Center: Release of the First 8490 Sequenced Strains for Exploring Actinobacteria Biosynthetic Diversity.</title>
        <authorList>
            <person name="Kalkreuter E."/>
            <person name="Kautsar S.A."/>
            <person name="Yang D."/>
            <person name="Bader C.D."/>
            <person name="Teijaro C.N."/>
            <person name="Fluegel L."/>
            <person name="Davis C.M."/>
            <person name="Simpson J.R."/>
            <person name="Lauterbach L."/>
            <person name="Steele A.D."/>
            <person name="Gui C."/>
            <person name="Meng S."/>
            <person name="Li G."/>
            <person name="Viehrig K."/>
            <person name="Ye F."/>
            <person name="Su P."/>
            <person name="Kiefer A.F."/>
            <person name="Nichols A."/>
            <person name="Cepeda A.J."/>
            <person name="Yan W."/>
            <person name="Fan B."/>
            <person name="Jiang Y."/>
            <person name="Adhikari A."/>
            <person name="Zheng C.-J."/>
            <person name="Schuster L."/>
            <person name="Cowan T.M."/>
            <person name="Smanski M.J."/>
            <person name="Chevrette M.G."/>
            <person name="De Carvalho L.P.S."/>
            <person name="Shen B."/>
        </authorList>
    </citation>
    <scope>NUCLEOTIDE SEQUENCE [LARGE SCALE GENOMIC DNA]</scope>
    <source>
        <strain evidence="6 7">NPDC020863</strain>
    </source>
</reference>
<organism evidence="6 7">
    <name type="scientific">Streptomyces milbemycinicus</name>
    <dbReference type="NCBI Taxonomy" id="476552"/>
    <lineage>
        <taxon>Bacteria</taxon>
        <taxon>Bacillati</taxon>
        <taxon>Actinomycetota</taxon>
        <taxon>Actinomycetes</taxon>
        <taxon>Kitasatosporales</taxon>
        <taxon>Streptomycetaceae</taxon>
        <taxon>Streptomyces</taxon>
    </lineage>
</organism>
<evidence type="ECO:0000259" key="5">
    <source>
        <dbReference type="PROSITE" id="PS50931"/>
    </source>
</evidence>
<dbReference type="PROSITE" id="PS50931">
    <property type="entry name" value="HTH_LYSR"/>
    <property type="match status" value="1"/>
</dbReference>
<comment type="caution">
    <text evidence="6">The sequence shown here is derived from an EMBL/GenBank/DDBJ whole genome shotgun (WGS) entry which is preliminary data.</text>
</comment>
<evidence type="ECO:0000313" key="6">
    <source>
        <dbReference type="EMBL" id="MFK4271534.1"/>
    </source>
</evidence>